<organism evidence="2 3">
    <name type="scientific">Cupriavidus phytorum</name>
    <dbReference type="NCBI Taxonomy" id="3024399"/>
    <lineage>
        <taxon>Bacteria</taxon>
        <taxon>Pseudomonadati</taxon>
        <taxon>Pseudomonadota</taxon>
        <taxon>Betaproteobacteria</taxon>
        <taxon>Burkholderiales</taxon>
        <taxon>Burkholderiaceae</taxon>
        <taxon>Cupriavidus</taxon>
    </lineage>
</organism>
<comment type="caution">
    <text evidence="2">The sequence shown here is derived from an EMBL/GenBank/DDBJ whole genome shotgun (WGS) entry which is preliminary data.</text>
</comment>
<dbReference type="PANTHER" id="PTHR37539">
    <property type="entry name" value="SECRETED PROTEIN-RELATED"/>
    <property type="match status" value="1"/>
</dbReference>
<evidence type="ECO:0000259" key="1">
    <source>
        <dbReference type="Pfam" id="PF09995"/>
    </source>
</evidence>
<gene>
    <name evidence="2" type="ORF">C7416_107211</name>
</gene>
<dbReference type="InterPro" id="IPR037473">
    <property type="entry name" value="Lcp-like"/>
</dbReference>
<evidence type="ECO:0000313" key="2">
    <source>
        <dbReference type="EMBL" id="PZX26141.1"/>
    </source>
</evidence>
<sequence>MTASARPLPRRARQHQTDAMTTNNFIDTEALSRSVPDPARVAMLTEAVQQGDPLAEAVIAELDALGAAARDKLAHALRHGLDAVDAPPPAIAAFVRALEQVPPGIDTALVAAGDRASISIPPFWHSIALALASLLPNYTNIRVAKVLANTGNLAYAAGRRLAETATWRIHATSPGGLARGQAGYIGTIQVRLLHARVRTAFLRRGWDVRADGVPINRADTLNTWLDFTVVPFSALQRLGIDLSADEEAALYRYWGYVGHLLGIDPDWCAQITSHKQGAAWREALLATQQIGLDDNVRAIQGALVDTVAERLAALMPNGPASVARELVFALARRVLGDAACDAMECEPSTLGGVVDMFVAQNAASRREYRESQQTWGRYLERNSEQYLQMAAHLQGPTTYQKSLADPPAAGTTPVTAA</sequence>
<dbReference type="Proteomes" id="UP000249638">
    <property type="component" value="Unassembled WGS sequence"/>
</dbReference>
<dbReference type="Pfam" id="PF09995">
    <property type="entry name" value="MPAB_Lcp_cat"/>
    <property type="match status" value="1"/>
</dbReference>
<feature type="domain" description="ER-bound oxygenase mpaB/mpaB'/Rubber oxygenase catalytic" evidence="1">
    <location>
        <begin position="139"/>
        <end position="348"/>
    </location>
</feature>
<name>A0A2W7P592_9BURK</name>
<dbReference type="EMBL" id="QKZN01000007">
    <property type="protein sequence ID" value="PZX26141.1"/>
    <property type="molecule type" value="Genomic_DNA"/>
</dbReference>
<keyword evidence="3" id="KW-1185">Reference proteome</keyword>
<reference evidence="2" key="1">
    <citation type="submission" date="2018-06" db="EMBL/GenBank/DDBJ databases">
        <title>Genomic Encyclopedia of Type Strains, Phase IV (KMG-V): Genome sequencing to study the core and pangenomes of soil and plant-associated prokaryotes.</title>
        <authorList>
            <person name="Whitman W."/>
        </authorList>
    </citation>
    <scope>NUCLEOTIDE SEQUENCE [LARGE SCALE GENOMIC DNA]</scope>
    <source>
        <strain evidence="2">MLR2-44</strain>
    </source>
</reference>
<accession>A0A2W7P592</accession>
<dbReference type="PANTHER" id="PTHR37539:SF1">
    <property type="entry name" value="ER-BOUND OXYGENASE MPAB_MPAB'_RUBBER OXYGENASE CATALYTIC DOMAIN-CONTAINING PROTEIN"/>
    <property type="match status" value="1"/>
</dbReference>
<proteinExistence type="predicted"/>
<evidence type="ECO:0000313" key="3">
    <source>
        <dbReference type="Proteomes" id="UP000249638"/>
    </source>
</evidence>
<dbReference type="InterPro" id="IPR018713">
    <property type="entry name" value="MPAB/Lcp_cat_dom"/>
</dbReference>
<dbReference type="AlphaFoldDB" id="A0A2W7P592"/>
<dbReference type="GO" id="GO:0016491">
    <property type="term" value="F:oxidoreductase activity"/>
    <property type="evidence" value="ECO:0007669"/>
    <property type="project" value="InterPro"/>
</dbReference>
<protein>
    <submittedName>
        <fullName evidence="2">Uncharacterized protein DUF2236</fullName>
    </submittedName>
</protein>